<keyword evidence="6" id="KW-0949">S-adenosyl-L-methionine</keyword>
<dbReference type="PANTHER" id="PTHR46103">
    <property type="entry name" value="RRNA METHYLTRANSFERASE 1, MITOCHONDRIAL"/>
    <property type="match status" value="1"/>
</dbReference>
<dbReference type="InterPro" id="IPR047182">
    <property type="entry name" value="MRM1"/>
</dbReference>
<sequence length="268" mass="29054">MRLLRTVACFDRLIAHFSSVARRGERPGGEELSRLLLDDLAPAQRLERLFGLSPCLLALRAARRRVARLLLQAGKAGLQGERAELLRVAEARGIPVLRPRRQKLDALCGYQVHQGVCMEQLWLVLEGCPLTPVVSKASAGAMEVMDVFATPDLPGFLQAKAQQGWLVVGTVGCPGPEISQSSKVPITSCLEFVWDRPTLLVLGNEGSGLSQEVFASCQLLLTILPRRPLPPGLESLNVSVATGILLHSICSQKKGFPGQERGPLLQDS</sequence>
<evidence type="ECO:0000256" key="1">
    <source>
        <dbReference type="ARBA" id="ARBA00004173"/>
    </source>
</evidence>
<feature type="domain" description="RNA 2-O ribose methyltransferase substrate binding" evidence="10">
    <location>
        <begin position="48"/>
        <end position="126"/>
    </location>
</feature>
<comment type="similarity">
    <text evidence="2">Belongs to the class IV-like SAM-binding methyltransferase superfamily. RNA methyltransferase TrmH family.</text>
</comment>
<keyword evidence="4 11" id="KW-0489">Methyltransferase</keyword>
<comment type="caution">
    <text evidence="11">The sequence shown here is derived from an EMBL/GenBank/DDBJ whole genome shotgun (WGS) entry which is preliminary data.</text>
</comment>
<dbReference type="InterPro" id="IPR029026">
    <property type="entry name" value="tRNA_m1G_MTases_N"/>
</dbReference>
<evidence type="ECO:0000256" key="6">
    <source>
        <dbReference type="ARBA" id="ARBA00022691"/>
    </source>
</evidence>
<dbReference type="InterPro" id="IPR029028">
    <property type="entry name" value="Alpha/beta_knot_MTases"/>
</dbReference>
<reference evidence="11 12" key="1">
    <citation type="submission" date="2024-08" db="EMBL/GenBank/DDBJ databases">
        <title>The draft genome of Apodemus speciosus.</title>
        <authorList>
            <person name="Nabeshima K."/>
            <person name="Suzuki S."/>
            <person name="Onuma M."/>
        </authorList>
    </citation>
    <scope>NUCLEOTIDE SEQUENCE [LARGE SCALE GENOMIC DNA]</scope>
    <source>
        <strain evidence="11">IB14-021</strain>
    </source>
</reference>
<evidence type="ECO:0000259" key="10">
    <source>
        <dbReference type="SMART" id="SM00967"/>
    </source>
</evidence>
<protein>
    <recommendedName>
        <fullName evidence="9">rRNA methyltransferase 1, mitochondrial</fullName>
    </recommendedName>
</protein>
<keyword evidence="12" id="KW-1185">Reference proteome</keyword>
<evidence type="ECO:0000256" key="7">
    <source>
        <dbReference type="ARBA" id="ARBA00022946"/>
    </source>
</evidence>
<keyword evidence="7" id="KW-0809">Transit peptide</keyword>
<proteinExistence type="inferred from homology"/>
<evidence type="ECO:0000256" key="9">
    <source>
        <dbReference type="ARBA" id="ARBA00034881"/>
    </source>
</evidence>
<evidence type="ECO:0000313" key="11">
    <source>
        <dbReference type="EMBL" id="GAB1296599.1"/>
    </source>
</evidence>
<dbReference type="Gene3D" id="3.30.1330.30">
    <property type="match status" value="1"/>
</dbReference>
<accession>A0ABQ0FBH2</accession>
<dbReference type="SUPFAM" id="SSF55315">
    <property type="entry name" value="L30e-like"/>
    <property type="match status" value="1"/>
</dbReference>
<dbReference type="Gene3D" id="3.40.1280.10">
    <property type="match status" value="1"/>
</dbReference>
<evidence type="ECO:0000256" key="8">
    <source>
        <dbReference type="ARBA" id="ARBA00023128"/>
    </source>
</evidence>
<dbReference type="PANTHER" id="PTHR46103:SF1">
    <property type="entry name" value="RRNA METHYLTRANSFERASE 1, MITOCHONDRIAL"/>
    <property type="match status" value="1"/>
</dbReference>
<dbReference type="InterPro" id="IPR029064">
    <property type="entry name" value="Ribosomal_eL30-like_sf"/>
</dbReference>
<comment type="subcellular location">
    <subcellularLocation>
        <location evidence="1">Mitochondrion</location>
    </subcellularLocation>
</comment>
<evidence type="ECO:0000313" key="12">
    <source>
        <dbReference type="Proteomes" id="UP001623349"/>
    </source>
</evidence>
<evidence type="ECO:0000256" key="4">
    <source>
        <dbReference type="ARBA" id="ARBA00022603"/>
    </source>
</evidence>
<dbReference type="InterPro" id="IPR013123">
    <property type="entry name" value="SpoU_subst-bd"/>
</dbReference>
<evidence type="ECO:0000256" key="3">
    <source>
        <dbReference type="ARBA" id="ARBA00022552"/>
    </source>
</evidence>
<dbReference type="Pfam" id="PF00588">
    <property type="entry name" value="SpoU_methylase"/>
    <property type="match status" value="1"/>
</dbReference>
<name>A0ABQ0FBH2_APOSI</name>
<keyword evidence="3" id="KW-0698">rRNA processing</keyword>
<evidence type="ECO:0000256" key="2">
    <source>
        <dbReference type="ARBA" id="ARBA00007228"/>
    </source>
</evidence>
<dbReference type="CDD" id="cd18105">
    <property type="entry name" value="SpoU-like_MRM1"/>
    <property type="match status" value="1"/>
</dbReference>
<keyword evidence="8" id="KW-0496">Mitochondrion</keyword>
<dbReference type="Proteomes" id="UP001623349">
    <property type="component" value="Unassembled WGS sequence"/>
</dbReference>
<keyword evidence="5" id="KW-0808">Transferase</keyword>
<dbReference type="InterPro" id="IPR001537">
    <property type="entry name" value="SpoU_MeTrfase"/>
</dbReference>
<evidence type="ECO:0000256" key="5">
    <source>
        <dbReference type="ARBA" id="ARBA00022679"/>
    </source>
</evidence>
<dbReference type="GO" id="GO:0032259">
    <property type="term" value="P:methylation"/>
    <property type="evidence" value="ECO:0007669"/>
    <property type="project" value="UniProtKB-KW"/>
</dbReference>
<dbReference type="GO" id="GO:0008168">
    <property type="term" value="F:methyltransferase activity"/>
    <property type="evidence" value="ECO:0007669"/>
    <property type="project" value="UniProtKB-KW"/>
</dbReference>
<gene>
    <name evidence="11" type="ORF">APTSU1_001183400</name>
</gene>
<dbReference type="SMART" id="SM00967">
    <property type="entry name" value="SpoU_sub_bind"/>
    <property type="match status" value="1"/>
</dbReference>
<organism evidence="11 12">
    <name type="scientific">Apodemus speciosus</name>
    <name type="common">Large Japanese field mouse</name>
    <dbReference type="NCBI Taxonomy" id="105296"/>
    <lineage>
        <taxon>Eukaryota</taxon>
        <taxon>Metazoa</taxon>
        <taxon>Chordata</taxon>
        <taxon>Craniata</taxon>
        <taxon>Vertebrata</taxon>
        <taxon>Euteleostomi</taxon>
        <taxon>Mammalia</taxon>
        <taxon>Eutheria</taxon>
        <taxon>Euarchontoglires</taxon>
        <taxon>Glires</taxon>
        <taxon>Rodentia</taxon>
        <taxon>Myomorpha</taxon>
        <taxon>Muroidea</taxon>
        <taxon>Muridae</taxon>
        <taxon>Murinae</taxon>
        <taxon>Apodemus</taxon>
    </lineage>
</organism>
<dbReference type="SUPFAM" id="SSF75217">
    <property type="entry name" value="alpha/beta knot"/>
    <property type="match status" value="1"/>
</dbReference>
<dbReference type="InterPro" id="IPR047261">
    <property type="entry name" value="MRM1_MeTrfase_dom"/>
</dbReference>
<dbReference type="EMBL" id="BAAFST010000011">
    <property type="protein sequence ID" value="GAB1296599.1"/>
    <property type="molecule type" value="Genomic_DNA"/>
</dbReference>